<reference evidence="3 4" key="1">
    <citation type="submission" date="2024-03" db="EMBL/GenBank/DDBJ databases">
        <title>The complete genome of Streptomyces sirii sp.nov.</title>
        <authorList>
            <person name="Zakalyukina Y.V."/>
            <person name="Belik A.R."/>
            <person name="Biryukov M.V."/>
            <person name="Baturina O.A."/>
            <person name="Kabilov M.R."/>
        </authorList>
    </citation>
    <scope>NUCLEOTIDE SEQUENCE [LARGE SCALE GENOMIC DNA]</scope>
    <source>
        <strain evidence="3 4">BP-8</strain>
    </source>
</reference>
<dbReference type="Proteomes" id="UP001626628">
    <property type="component" value="Chromosome"/>
</dbReference>
<keyword evidence="4" id="KW-1185">Reference proteome</keyword>
<evidence type="ECO:0000256" key="1">
    <source>
        <dbReference type="SAM" id="MobiDB-lite"/>
    </source>
</evidence>
<dbReference type="CDD" id="cd21141">
    <property type="entry name" value="Cas6_III-like"/>
    <property type="match status" value="1"/>
</dbReference>
<evidence type="ECO:0000313" key="4">
    <source>
        <dbReference type="Proteomes" id="UP001626628"/>
    </source>
</evidence>
<dbReference type="InterPro" id="IPR019267">
    <property type="entry name" value="CRISPR-assoc_Cas6_C"/>
</dbReference>
<protein>
    <submittedName>
        <fullName evidence="3">CRISPR system precrRNA processing endoribonuclease RAMP protein Cas6</fullName>
    </submittedName>
</protein>
<gene>
    <name evidence="3" type="primary">cas6</name>
    <name evidence="3" type="ORF">WAB15_14100</name>
</gene>
<evidence type="ECO:0000259" key="2">
    <source>
        <dbReference type="Pfam" id="PF10040"/>
    </source>
</evidence>
<feature type="domain" description="CRISPR-associated protein Cas6 C-terminal" evidence="2">
    <location>
        <begin position="118"/>
        <end position="233"/>
    </location>
</feature>
<evidence type="ECO:0000313" key="3">
    <source>
        <dbReference type="EMBL" id="WXK77041.1"/>
    </source>
</evidence>
<organism evidence="3 4">
    <name type="scientific">Streptomyces sirii</name>
    <dbReference type="NCBI Taxonomy" id="3127701"/>
    <lineage>
        <taxon>Bacteria</taxon>
        <taxon>Bacillati</taxon>
        <taxon>Actinomycetota</taxon>
        <taxon>Actinomycetes</taxon>
        <taxon>Kitasatosporales</taxon>
        <taxon>Streptomycetaceae</taxon>
        <taxon>Streptomyces</taxon>
    </lineage>
</organism>
<feature type="region of interest" description="Disordered" evidence="1">
    <location>
        <begin position="236"/>
        <end position="271"/>
    </location>
</feature>
<proteinExistence type="predicted"/>
<name>A0ABZ2QNR7_9ACTN</name>
<dbReference type="EMBL" id="CP147982">
    <property type="protein sequence ID" value="WXK77041.1"/>
    <property type="molecule type" value="Genomic_DNA"/>
</dbReference>
<accession>A0ABZ2QNR7</accession>
<sequence>MPTRWQLLLRPTDPIRSTHIPPAQLHGLACRLLEGASADHHSQTKPFAITPVVEAPHAPGYATLALNWLDDHTTPPLDTLRGEHIRLGSQFFTVEDVQGSSAPYAALQALPATRRVTLNFLSVTYFTRSGRWIPLPDPELLYTGLARRWNTFAPQTFPDPLTTSLRETVRLTAHELHSAPADLGPASRTGFTGQATFTLPHSAPDDLASAFTALSAYAEAAGIGAQTTHGLGWTTTTLHSQRRTTNSKDQQQRPSRNRKTADKSPQSGYSP</sequence>
<dbReference type="RefSeq" id="WP_407286466.1">
    <property type="nucleotide sequence ID" value="NZ_CP147982.1"/>
</dbReference>
<dbReference type="Pfam" id="PF10040">
    <property type="entry name" value="CRISPR_Cas6"/>
    <property type="match status" value="1"/>
</dbReference>
<dbReference type="Gene3D" id="3.30.70.1900">
    <property type="match status" value="1"/>
</dbReference>